<reference evidence="4" key="2">
    <citation type="submission" date="2020-08" db="EMBL/GenBank/DDBJ databases">
        <authorList>
            <person name="Lai Q."/>
        </authorList>
    </citation>
    <scope>NUCLEOTIDE SEQUENCE</scope>
    <source>
        <strain evidence="4">S27-2</strain>
    </source>
</reference>
<dbReference type="AlphaFoldDB" id="A0A8J6IM51"/>
<dbReference type="InterPro" id="IPR029787">
    <property type="entry name" value="Nucleotide_cyclase"/>
</dbReference>
<dbReference type="PROSITE" id="PS50887">
    <property type="entry name" value="GGDEF"/>
    <property type="match status" value="1"/>
</dbReference>
<dbReference type="NCBIfam" id="TIGR00254">
    <property type="entry name" value="GGDEF"/>
    <property type="match status" value="1"/>
</dbReference>
<evidence type="ECO:0000259" key="3">
    <source>
        <dbReference type="PROSITE" id="PS50887"/>
    </source>
</evidence>
<accession>A0A8J6IM51</accession>
<evidence type="ECO:0000313" key="5">
    <source>
        <dbReference type="Proteomes" id="UP000601768"/>
    </source>
</evidence>
<dbReference type="RefSeq" id="WP_186505346.1">
    <property type="nucleotide sequence ID" value="NZ_JACNEP010000002.1"/>
</dbReference>
<evidence type="ECO:0000313" key="4">
    <source>
        <dbReference type="EMBL" id="MBC3764875.1"/>
    </source>
</evidence>
<comment type="caution">
    <text evidence="4">The sequence shown here is derived from an EMBL/GenBank/DDBJ whole genome shotgun (WGS) entry which is preliminary data.</text>
</comment>
<dbReference type="PANTHER" id="PTHR45138">
    <property type="entry name" value="REGULATORY COMPONENTS OF SENSORY TRANSDUCTION SYSTEM"/>
    <property type="match status" value="1"/>
</dbReference>
<feature type="domain" description="GGDEF" evidence="3">
    <location>
        <begin position="168"/>
        <end position="295"/>
    </location>
</feature>
<dbReference type="EMBL" id="JACNEP010000002">
    <property type="protein sequence ID" value="MBC3764875.1"/>
    <property type="molecule type" value="Genomic_DNA"/>
</dbReference>
<dbReference type="FunFam" id="3.30.70.270:FF:000001">
    <property type="entry name" value="Diguanylate cyclase domain protein"/>
    <property type="match status" value="1"/>
</dbReference>
<dbReference type="InterPro" id="IPR050469">
    <property type="entry name" value="Diguanylate_Cyclase"/>
</dbReference>
<proteinExistence type="predicted"/>
<gene>
    <name evidence="4" type="ORF">H8B19_03240</name>
</gene>
<comment type="cofactor">
    <cofactor evidence="1">
        <name>Mg(2+)</name>
        <dbReference type="ChEBI" id="CHEBI:18420"/>
    </cofactor>
</comment>
<dbReference type="SMART" id="SM00267">
    <property type="entry name" value="GGDEF"/>
    <property type="match status" value="1"/>
</dbReference>
<dbReference type="GO" id="GO:0052621">
    <property type="term" value="F:diguanylate cyclase activity"/>
    <property type="evidence" value="ECO:0007669"/>
    <property type="project" value="UniProtKB-EC"/>
</dbReference>
<protein>
    <recommendedName>
        <fullName evidence="2">diguanylate cyclase</fullName>
        <ecNumber evidence="2">2.7.7.65</ecNumber>
    </recommendedName>
</protein>
<dbReference type="SUPFAM" id="SSF55073">
    <property type="entry name" value="Nucleotide cyclase"/>
    <property type="match status" value="1"/>
</dbReference>
<dbReference type="GO" id="GO:0005886">
    <property type="term" value="C:plasma membrane"/>
    <property type="evidence" value="ECO:0007669"/>
    <property type="project" value="TreeGrafter"/>
</dbReference>
<evidence type="ECO:0000256" key="1">
    <source>
        <dbReference type="ARBA" id="ARBA00001946"/>
    </source>
</evidence>
<organism evidence="4 5">
    <name type="scientific">Neptunicella marina</name>
    <dbReference type="NCBI Taxonomy" id="2125989"/>
    <lineage>
        <taxon>Bacteria</taxon>
        <taxon>Pseudomonadati</taxon>
        <taxon>Pseudomonadota</taxon>
        <taxon>Gammaproteobacteria</taxon>
        <taxon>Alteromonadales</taxon>
        <taxon>Alteromonadaceae</taxon>
        <taxon>Neptunicella</taxon>
    </lineage>
</organism>
<name>A0A8J6IM51_9ALTE</name>
<dbReference type="EC" id="2.7.7.65" evidence="2"/>
<dbReference type="InterPro" id="IPR043128">
    <property type="entry name" value="Rev_trsase/Diguanyl_cyclase"/>
</dbReference>
<keyword evidence="5" id="KW-1185">Reference proteome</keyword>
<dbReference type="GO" id="GO:0043709">
    <property type="term" value="P:cell adhesion involved in single-species biofilm formation"/>
    <property type="evidence" value="ECO:0007669"/>
    <property type="project" value="TreeGrafter"/>
</dbReference>
<dbReference type="CDD" id="cd01949">
    <property type="entry name" value="GGDEF"/>
    <property type="match status" value="1"/>
</dbReference>
<evidence type="ECO:0000256" key="2">
    <source>
        <dbReference type="ARBA" id="ARBA00012528"/>
    </source>
</evidence>
<dbReference type="Proteomes" id="UP000601768">
    <property type="component" value="Unassembled WGS sequence"/>
</dbReference>
<dbReference type="Gene3D" id="3.30.70.270">
    <property type="match status" value="1"/>
</dbReference>
<dbReference type="Pfam" id="PF00990">
    <property type="entry name" value="GGDEF"/>
    <property type="match status" value="1"/>
</dbReference>
<dbReference type="PANTHER" id="PTHR45138:SF6">
    <property type="entry name" value="DIGUANYLATE CYCLASE DGCN"/>
    <property type="match status" value="1"/>
</dbReference>
<sequence>MDQLGQVFEHSSDGVFRFQNSNEKQLSYFQLYSILQSFTNNLTMEELLDNYVEQLRKHLPVEGVTVEFMGRDYASGLLGFSVIDEDKVDINYQSAAKVKITGHLPLSNHQQQLLRDLKQCIAAPLKMALQHEQMKRLCYKDQLTGLGNRHQYNETIGRHISHSMRSHNSFGLLIIDLDHFKQANDRYGHLLGDQILMAFANVLKDCLRDTDYAFRFGGDEFCCLLEDADPVLNQRVCIRILNSVSIQPLLVNHGITCSIGSALYQSDDTSASLFHRADEAMYAAKQAGKNCIKCV</sequence>
<dbReference type="GO" id="GO:1902201">
    <property type="term" value="P:negative regulation of bacterial-type flagellum-dependent cell motility"/>
    <property type="evidence" value="ECO:0007669"/>
    <property type="project" value="TreeGrafter"/>
</dbReference>
<reference evidence="4" key="1">
    <citation type="journal article" date="2018" name="Int. J. Syst. Evol. Microbiol.">
        <title>Neptunicella marina gen. nov., sp. nov., isolated from surface seawater.</title>
        <authorList>
            <person name="Liu X."/>
            <person name="Lai Q."/>
            <person name="Du Y."/>
            <person name="Zhang X."/>
            <person name="Liu Z."/>
            <person name="Sun F."/>
            <person name="Shao Z."/>
        </authorList>
    </citation>
    <scope>NUCLEOTIDE SEQUENCE</scope>
    <source>
        <strain evidence="4">S27-2</strain>
    </source>
</reference>
<dbReference type="InterPro" id="IPR000160">
    <property type="entry name" value="GGDEF_dom"/>
</dbReference>